<dbReference type="InterPro" id="IPR036388">
    <property type="entry name" value="WH-like_DNA-bd_sf"/>
</dbReference>
<dbReference type="PANTHER" id="PTHR30136:SF2">
    <property type="entry name" value="TRANSCRIPTIONAL REGULATOR ICLR"/>
    <property type="match status" value="1"/>
</dbReference>
<dbReference type="AlphaFoldDB" id="A0A1H2XS11"/>
<evidence type="ECO:0000313" key="6">
    <source>
        <dbReference type="EMBL" id="SDW95508.1"/>
    </source>
</evidence>
<evidence type="ECO:0000256" key="2">
    <source>
        <dbReference type="ARBA" id="ARBA00023125"/>
    </source>
</evidence>
<dbReference type="SUPFAM" id="SSF46785">
    <property type="entry name" value="Winged helix' DNA-binding domain"/>
    <property type="match status" value="1"/>
</dbReference>
<dbReference type="EMBL" id="FNOK01000006">
    <property type="protein sequence ID" value="SDW95508.1"/>
    <property type="molecule type" value="Genomic_DNA"/>
</dbReference>
<reference evidence="7" key="1">
    <citation type="submission" date="2016-10" db="EMBL/GenBank/DDBJ databases">
        <authorList>
            <person name="Varghese N."/>
            <person name="Submissions S."/>
        </authorList>
    </citation>
    <scope>NUCLEOTIDE SEQUENCE [LARGE SCALE GENOMIC DNA]</scope>
    <source>
        <strain evidence="7">CGMCC 4.3530</strain>
    </source>
</reference>
<dbReference type="SUPFAM" id="SSF55781">
    <property type="entry name" value="GAF domain-like"/>
    <property type="match status" value="1"/>
</dbReference>
<dbReference type="InterPro" id="IPR014757">
    <property type="entry name" value="Tscrpt_reg_IclR_C"/>
</dbReference>
<evidence type="ECO:0000259" key="4">
    <source>
        <dbReference type="PROSITE" id="PS51077"/>
    </source>
</evidence>
<dbReference type="InterPro" id="IPR005471">
    <property type="entry name" value="Tscrpt_reg_IclR_N"/>
</dbReference>
<keyword evidence="1" id="KW-0805">Transcription regulation</keyword>
<dbReference type="Gene3D" id="1.10.10.10">
    <property type="entry name" value="Winged helix-like DNA-binding domain superfamily/Winged helix DNA-binding domain"/>
    <property type="match status" value="1"/>
</dbReference>
<dbReference type="GO" id="GO:0045892">
    <property type="term" value="P:negative regulation of DNA-templated transcription"/>
    <property type="evidence" value="ECO:0007669"/>
    <property type="project" value="TreeGrafter"/>
</dbReference>
<dbReference type="PROSITE" id="PS51077">
    <property type="entry name" value="HTH_ICLR"/>
    <property type="match status" value="1"/>
</dbReference>
<dbReference type="PROSITE" id="PS51078">
    <property type="entry name" value="ICLR_ED"/>
    <property type="match status" value="1"/>
</dbReference>
<dbReference type="PANTHER" id="PTHR30136">
    <property type="entry name" value="HELIX-TURN-HELIX TRANSCRIPTIONAL REGULATOR, ICLR FAMILY"/>
    <property type="match status" value="1"/>
</dbReference>
<dbReference type="Pfam" id="PF09339">
    <property type="entry name" value="HTH_IclR"/>
    <property type="match status" value="1"/>
</dbReference>
<keyword evidence="3" id="KW-0804">Transcription</keyword>
<dbReference type="Pfam" id="PF01614">
    <property type="entry name" value="IclR_C"/>
    <property type="match status" value="1"/>
</dbReference>
<proteinExistence type="predicted"/>
<dbReference type="InterPro" id="IPR029016">
    <property type="entry name" value="GAF-like_dom_sf"/>
</dbReference>
<sequence>MFAKSYGRPERVVKHPGSAVVDIGYDVRNIGQRAEEFRQGEVRVARAVPAVERAFDVLELFLDAHELSAPEITAQLGLPRTTVHELVGTLSERGYLMPAGRGSNRFRLGVRGFQLGAAYAERLDLAREGQLVAEEIAERCQETVHVGVRDGTDVLYVAKVDSSHPVRMVSAVGRRLPAHCTALGKALLAALPRAEVDELYGSRRLEAMTEHSITTRKALRQELDAIAESGVAGEYCESNESVACVAAPVRDQSGAVVAAMSISAPILRWNDETEAALRELVAEGASALSERLGHTGS</sequence>
<protein>
    <submittedName>
        <fullName evidence="6">Transcriptional regulator, IclR family</fullName>
    </submittedName>
</protein>
<keyword evidence="7" id="KW-1185">Reference proteome</keyword>
<keyword evidence="2" id="KW-0238">DNA-binding</keyword>
<evidence type="ECO:0000256" key="3">
    <source>
        <dbReference type="ARBA" id="ARBA00023163"/>
    </source>
</evidence>
<dbReference type="Proteomes" id="UP000199529">
    <property type="component" value="Unassembled WGS sequence"/>
</dbReference>
<evidence type="ECO:0000256" key="1">
    <source>
        <dbReference type="ARBA" id="ARBA00023015"/>
    </source>
</evidence>
<dbReference type="GO" id="GO:0003700">
    <property type="term" value="F:DNA-binding transcription factor activity"/>
    <property type="evidence" value="ECO:0007669"/>
    <property type="project" value="TreeGrafter"/>
</dbReference>
<dbReference type="STRING" id="418495.SAMN05216215_1006180"/>
<accession>A0A1H2XS11</accession>
<gene>
    <name evidence="6" type="ORF">SAMN05216215_1006180</name>
</gene>
<dbReference type="InterPro" id="IPR036390">
    <property type="entry name" value="WH_DNA-bd_sf"/>
</dbReference>
<evidence type="ECO:0000313" key="7">
    <source>
        <dbReference type="Proteomes" id="UP000199529"/>
    </source>
</evidence>
<evidence type="ECO:0000259" key="5">
    <source>
        <dbReference type="PROSITE" id="PS51078"/>
    </source>
</evidence>
<feature type="domain" description="IclR-ED" evidence="5">
    <location>
        <begin position="111"/>
        <end position="294"/>
    </location>
</feature>
<dbReference type="InterPro" id="IPR050707">
    <property type="entry name" value="HTH_MetabolicPath_Reg"/>
</dbReference>
<organism evidence="6 7">
    <name type="scientific">Saccharopolyspora shandongensis</name>
    <dbReference type="NCBI Taxonomy" id="418495"/>
    <lineage>
        <taxon>Bacteria</taxon>
        <taxon>Bacillati</taxon>
        <taxon>Actinomycetota</taxon>
        <taxon>Actinomycetes</taxon>
        <taxon>Pseudonocardiales</taxon>
        <taxon>Pseudonocardiaceae</taxon>
        <taxon>Saccharopolyspora</taxon>
    </lineage>
</organism>
<dbReference type="SMART" id="SM00346">
    <property type="entry name" value="HTH_ICLR"/>
    <property type="match status" value="1"/>
</dbReference>
<dbReference type="GO" id="GO:0003677">
    <property type="term" value="F:DNA binding"/>
    <property type="evidence" value="ECO:0007669"/>
    <property type="project" value="UniProtKB-KW"/>
</dbReference>
<dbReference type="Gene3D" id="3.30.450.40">
    <property type="match status" value="1"/>
</dbReference>
<name>A0A1H2XS11_9PSEU</name>
<feature type="domain" description="HTH iclR-type" evidence="4">
    <location>
        <begin position="48"/>
        <end position="110"/>
    </location>
</feature>